<dbReference type="PANTHER" id="PTHR11655">
    <property type="entry name" value="60S/50S RIBOSOMAL PROTEIN L6/L9"/>
    <property type="match status" value="1"/>
</dbReference>
<dbReference type="SUPFAM" id="SSF56053">
    <property type="entry name" value="Ribosomal protein L6"/>
    <property type="match status" value="1"/>
</dbReference>
<dbReference type="NCBIfam" id="TIGR03654">
    <property type="entry name" value="L6_bact"/>
    <property type="match status" value="1"/>
</dbReference>
<dbReference type="InterPro" id="IPR020040">
    <property type="entry name" value="Ribosomal_uL6_a/b-dom"/>
</dbReference>
<keyword evidence="2 5" id="KW-0689">Ribosomal protein</keyword>
<dbReference type="GO" id="GO:0019843">
    <property type="term" value="F:rRNA binding"/>
    <property type="evidence" value="ECO:0007669"/>
    <property type="project" value="InterPro"/>
</dbReference>
<reference evidence="5" key="1">
    <citation type="submission" date="2013-08" db="EMBL/GenBank/DDBJ databases">
        <authorList>
            <person name="Mendez C."/>
            <person name="Richter M."/>
            <person name="Ferrer M."/>
            <person name="Sanchez J."/>
        </authorList>
    </citation>
    <scope>NUCLEOTIDE SEQUENCE</scope>
</reference>
<evidence type="ECO:0000256" key="3">
    <source>
        <dbReference type="ARBA" id="ARBA00023274"/>
    </source>
</evidence>
<accession>T1BG47</accession>
<evidence type="ECO:0000256" key="2">
    <source>
        <dbReference type="ARBA" id="ARBA00022980"/>
    </source>
</evidence>
<proteinExistence type="inferred from homology"/>
<dbReference type="FunFam" id="3.90.930.12:FF:000001">
    <property type="entry name" value="50S ribosomal protein L6"/>
    <property type="match status" value="1"/>
</dbReference>
<dbReference type="GO" id="GO:0003735">
    <property type="term" value="F:structural constituent of ribosome"/>
    <property type="evidence" value="ECO:0007669"/>
    <property type="project" value="InterPro"/>
</dbReference>
<feature type="non-terminal residue" evidence="5">
    <location>
        <position position="1"/>
    </location>
</feature>
<sequence>EMKFVGTTRALLANMVKGVAEGFERKLELVGVGYKASMQGKTLNLALGFSHPVSFAAPEGITLETPSATEILIKGVDKQRVGQVAAKIRAFRPPEPYKGKGVRYAGEQITLKEAKKA</sequence>
<evidence type="ECO:0000256" key="1">
    <source>
        <dbReference type="ARBA" id="ARBA00009356"/>
    </source>
</evidence>
<protein>
    <submittedName>
        <fullName evidence="5">Ribosomal protein L6, subgroup</fullName>
    </submittedName>
</protein>
<dbReference type="InterPro" id="IPR019906">
    <property type="entry name" value="Ribosomal_uL6_bac-type"/>
</dbReference>
<dbReference type="GO" id="GO:0002181">
    <property type="term" value="P:cytoplasmic translation"/>
    <property type="evidence" value="ECO:0007669"/>
    <property type="project" value="TreeGrafter"/>
</dbReference>
<comment type="caution">
    <text evidence="5">The sequence shown here is derived from an EMBL/GenBank/DDBJ whole genome shotgun (WGS) entry which is preliminary data.</text>
</comment>
<feature type="domain" description="Large ribosomal subunit protein uL6 alpha-beta" evidence="4">
    <location>
        <begin position="30"/>
        <end position="104"/>
    </location>
</feature>
<reference evidence="5" key="2">
    <citation type="journal article" date="2014" name="ISME J.">
        <title>Microbial stratification in low pH oxic and suboxic macroscopic growths along an acid mine drainage.</title>
        <authorList>
            <person name="Mendez-Garcia C."/>
            <person name="Mesa V."/>
            <person name="Sprenger R.R."/>
            <person name="Richter M."/>
            <person name="Diez M.S."/>
            <person name="Solano J."/>
            <person name="Bargiela R."/>
            <person name="Golyshina O.V."/>
            <person name="Manteca A."/>
            <person name="Ramos J.L."/>
            <person name="Gallego J.R."/>
            <person name="Llorente I."/>
            <person name="Martins Dos Santos V.A."/>
            <person name="Jensen O.N."/>
            <person name="Pelaez A.I."/>
            <person name="Sanchez J."/>
            <person name="Ferrer M."/>
        </authorList>
    </citation>
    <scope>NUCLEOTIDE SEQUENCE</scope>
</reference>
<dbReference type="PROSITE" id="PS00525">
    <property type="entry name" value="RIBOSOMAL_L6_1"/>
    <property type="match status" value="1"/>
</dbReference>
<dbReference type="EMBL" id="AUZX01009080">
    <property type="protein sequence ID" value="EQD53110.1"/>
    <property type="molecule type" value="Genomic_DNA"/>
</dbReference>
<organism evidence="5">
    <name type="scientific">mine drainage metagenome</name>
    <dbReference type="NCBI Taxonomy" id="410659"/>
    <lineage>
        <taxon>unclassified sequences</taxon>
        <taxon>metagenomes</taxon>
        <taxon>ecological metagenomes</taxon>
    </lineage>
</organism>
<dbReference type="PANTHER" id="PTHR11655:SF14">
    <property type="entry name" value="LARGE RIBOSOMAL SUBUNIT PROTEIN UL6M"/>
    <property type="match status" value="1"/>
</dbReference>
<dbReference type="GO" id="GO:0022625">
    <property type="term" value="C:cytosolic large ribosomal subunit"/>
    <property type="evidence" value="ECO:0007669"/>
    <property type="project" value="TreeGrafter"/>
</dbReference>
<evidence type="ECO:0000259" key="4">
    <source>
        <dbReference type="Pfam" id="PF00347"/>
    </source>
</evidence>
<dbReference type="InterPro" id="IPR036789">
    <property type="entry name" value="Ribosomal_uL6-like_a/b-dom_sf"/>
</dbReference>
<gene>
    <name evidence="5" type="ORF">B1A_12495</name>
</gene>
<dbReference type="PRINTS" id="PR00059">
    <property type="entry name" value="RIBOSOMALL6"/>
</dbReference>
<dbReference type="AlphaFoldDB" id="T1BG47"/>
<keyword evidence="3" id="KW-0687">Ribonucleoprotein</keyword>
<dbReference type="InterPro" id="IPR002358">
    <property type="entry name" value="Ribosomal_uL6_CS"/>
</dbReference>
<evidence type="ECO:0000313" key="5">
    <source>
        <dbReference type="EMBL" id="EQD53110.1"/>
    </source>
</evidence>
<comment type="similarity">
    <text evidence="1">Belongs to the universal ribosomal protein uL6 family.</text>
</comment>
<dbReference type="InterPro" id="IPR000702">
    <property type="entry name" value="Ribosomal_uL6-like"/>
</dbReference>
<dbReference type="Pfam" id="PF00347">
    <property type="entry name" value="Ribosomal_L6"/>
    <property type="match status" value="1"/>
</dbReference>
<dbReference type="Gene3D" id="3.90.930.12">
    <property type="entry name" value="Ribosomal protein L6, alpha-beta domain"/>
    <property type="match status" value="2"/>
</dbReference>
<name>T1BG47_9ZZZZ</name>